<evidence type="ECO:0000313" key="2">
    <source>
        <dbReference type="Proteomes" id="UP000634529"/>
    </source>
</evidence>
<dbReference type="Proteomes" id="UP000634529">
    <property type="component" value="Unassembled WGS sequence"/>
</dbReference>
<name>A0ABR9AXP3_9BACL</name>
<evidence type="ECO:0000313" key="1">
    <source>
        <dbReference type="EMBL" id="MBD8498885.1"/>
    </source>
</evidence>
<protein>
    <submittedName>
        <fullName evidence="1">Low copy number virion structural protein</fullName>
    </submittedName>
</protein>
<sequence length="128" mass="14337">MSSGANFASYVVGGRFDPPFMPTKTTPYIEGVMVPSNGSGKWKDELKIQEDCELLSVAVGVSDYEPKDYWNLYVGNALVCRNIYTKDLPEGMNFTAIIPCPAGTILNFEYFNEGGKPKFIWVNYQMLK</sequence>
<dbReference type="RefSeq" id="WP_192025240.1">
    <property type="nucleotide sequence ID" value="NZ_JACYTN010000006.1"/>
</dbReference>
<accession>A0ABR9AXP3</accession>
<comment type="caution">
    <text evidence="1">The sequence shown here is derived from an EMBL/GenBank/DDBJ whole genome shotgun (WGS) entry which is preliminary data.</text>
</comment>
<gene>
    <name evidence="1" type="ORF">IFO66_11285</name>
</gene>
<proteinExistence type="predicted"/>
<keyword evidence="2" id="KW-1185">Reference proteome</keyword>
<reference evidence="1 2" key="1">
    <citation type="submission" date="2020-09" db="EMBL/GenBank/DDBJ databases">
        <title>Paenibacillus sp. CAU 1523 isolated from sand of Haeundae Beach.</title>
        <authorList>
            <person name="Kim W."/>
        </authorList>
    </citation>
    <scope>NUCLEOTIDE SEQUENCE [LARGE SCALE GENOMIC DNA]</scope>
    <source>
        <strain evidence="1 2">CAU 1523</strain>
    </source>
</reference>
<organism evidence="1 2">
    <name type="scientific">Paenibacillus arenosi</name>
    <dbReference type="NCBI Taxonomy" id="2774142"/>
    <lineage>
        <taxon>Bacteria</taxon>
        <taxon>Bacillati</taxon>
        <taxon>Bacillota</taxon>
        <taxon>Bacilli</taxon>
        <taxon>Bacillales</taxon>
        <taxon>Paenibacillaceae</taxon>
        <taxon>Paenibacillus</taxon>
    </lineage>
</organism>
<dbReference type="EMBL" id="JACYTN010000006">
    <property type="protein sequence ID" value="MBD8498885.1"/>
    <property type="molecule type" value="Genomic_DNA"/>
</dbReference>